<gene>
    <name evidence="1" type="ORF">TM448A02610_0015</name>
    <name evidence="2" type="ORF">TM448B06079_0007</name>
</gene>
<protein>
    <submittedName>
        <fullName evidence="1">Uncharacterized protein</fullName>
    </submittedName>
</protein>
<proteinExistence type="predicted"/>
<dbReference type="EMBL" id="MT145149">
    <property type="protein sequence ID" value="QJI04111.1"/>
    <property type="molecule type" value="Genomic_DNA"/>
</dbReference>
<dbReference type="EMBL" id="MT144330">
    <property type="protein sequence ID" value="QJA52324.1"/>
    <property type="molecule type" value="Genomic_DNA"/>
</dbReference>
<accession>A0A6H1ZXM8</accession>
<organism evidence="1">
    <name type="scientific">viral metagenome</name>
    <dbReference type="NCBI Taxonomy" id="1070528"/>
    <lineage>
        <taxon>unclassified sequences</taxon>
        <taxon>metagenomes</taxon>
        <taxon>organismal metagenomes</taxon>
    </lineage>
</organism>
<evidence type="ECO:0000313" key="2">
    <source>
        <dbReference type="EMBL" id="QJI04111.1"/>
    </source>
</evidence>
<dbReference type="AlphaFoldDB" id="A0A6H1ZXM8"/>
<evidence type="ECO:0000313" key="1">
    <source>
        <dbReference type="EMBL" id="QJA52324.1"/>
    </source>
</evidence>
<reference evidence="1" key="1">
    <citation type="submission" date="2020-03" db="EMBL/GenBank/DDBJ databases">
        <title>The deep terrestrial virosphere.</title>
        <authorList>
            <person name="Holmfeldt K."/>
            <person name="Nilsson E."/>
            <person name="Simone D."/>
            <person name="Lopez-Fernandez M."/>
            <person name="Wu X."/>
            <person name="de Brujin I."/>
            <person name="Lundin D."/>
            <person name="Andersson A."/>
            <person name="Bertilsson S."/>
            <person name="Dopson M."/>
        </authorList>
    </citation>
    <scope>NUCLEOTIDE SEQUENCE</scope>
    <source>
        <strain evidence="1">TM448A02610</strain>
        <strain evidence="2">TM448B06079</strain>
    </source>
</reference>
<name>A0A6H1ZXM8_9ZZZZ</name>
<sequence length="60" mass="6847">MLNEEITFKALKEAIKKSIKILKIDKDSMTATIGSGKGYWTEGVEFGKKKGRKENDIWKN</sequence>